<dbReference type="PRINTS" id="PR00038">
    <property type="entry name" value="HTHLUXR"/>
</dbReference>
<feature type="domain" description="HTH luxR-type" evidence="5">
    <location>
        <begin position="16"/>
        <end position="81"/>
    </location>
</feature>
<evidence type="ECO:0000256" key="4">
    <source>
        <dbReference type="SAM" id="MobiDB-lite"/>
    </source>
</evidence>
<dbReference type="PANTHER" id="PTHR44688">
    <property type="entry name" value="DNA-BINDING TRANSCRIPTIONAL ACTIVATOR DEVR_DOSR"/>
    <property type="match status" value="1"/>
</dbReference>
<dbReference type="CDD" id="cd06170">
    <property type="entry name" value="LuxR_C_like"/>
    <property type="match status" value="1"/>
</dbReference>
<reference evidence="7" key="1">
    <citation type="journal article" date="2019" name="Int. J. Syst. Evol. Microbiol.">
        <title>The Global Catalogue of Microorganisms (GCM) 10K type strain sequencing project: providing services to taxonomists for standard genome sequencing and annotation.</title>
        <authorList>
            <consortium name="The Broad Institute Genomics Platform"/>
            <consortium name="The Broad Institute Genome Sequencing Center for Infectious Disease"/>
            <person name="Wu L."/>
            <person name="Ma J."/>
        </authorList>
    </citation>
    <scope>NUCLEOTIDE SEQUENCE [LARGE SCALE GENOMIC DNA]</scope>
    <source>
        <strain evidence="7">JCM 31486</strain>
    </source>
</reference>
<feature type="region of interest" description="Disordered" evidence="4">
    <location>
        <begin position="1"/>
        <end position="20"/>
    </location>
</feature>
<name>A0ABW3MMC8_9PSEU</name>
<evidence type="ECO:0000256" key="3">
    <source>
        <dbReference type="ARBA" id="ARBA00023163"/>
    </source>
</evidence>
<feature type="non-terminal residue" evidence="6">
    <location>
        <position position="1"/>
    </location>
</feature>
<evidence type="ECO:0000313" key="7">
    <source>
        <dbReference type="Proteomes" id="UP001597045"/>
    </source>
</evidence>
<dbReference type="SUPFAM" id="SSF46894">
    <property type="entry name" value="C-terminal effector domain of the bipartite response regulators"/>
    <property type="match status" value="1"/>
</dbReference>
<dbReference type="InterPro" id="IPR000792">
    <property type="entry name" value="Tscrpt_reg_LuxR_C"/>
</dbReference>
<accession>A0ABW3MMC8</accession>
<sequence>VEPFATEVRARMSASTPVRTDGLTEREQELLVELPSMRTAEEIAQTMFVSINTVKTHMRGIYRKLGVSQRRDAVSVARERGLL</sequence>
<dbReference type="PROSITE" id="PS50043">
    <property type="entry name" value="HTH_LUXR_2"/>
    <property type="match status" value="1"/>
</dbReference>
<keyword evidence="3" id="KW-0804">Transcription</keyword>
<dbReference type="PANTHER" id="PTHR44688:SF16">
    <property type="entry name" value="DNA-BINDING TRANSCRIPTIONAL ACTIVATOR DEVR_DOSR"/>
    <property type="match status" value="1"/>
</dbReference>
<evidence type="ECO:0000259" key="5">
    <source>
        <dbReference type="PROSITE" id="PS50043"/>
    </source>
</evidence>
<gene>
    <name evidence="6" type="ORF">ACFQ1S_42195</name>
</gene>
<dbReference type="InterPro" id="IPR036388">
    <property type="entry name" value="WH-like_DNA-bd_sf"/>
</dbReference>
<keyword evidence="2" id="KW-0238">DNA-binding</keyword>
<protein>
    <submittedName>
        <fullName evidence="6">Response regulator transcription factor</fullName>
    </submittedName>
</protein>
<dbReference type="EMBL" id="JBHTIS010003804">
    <property type="protein sequence ID" value="MFD1051705.1"/>
    <property type="molecule type" value="Genomic_DNA"/>
</dbReference>
<evidence type="ECO:0000256" key="2">
    <source>
        <dbReference type="ARBA" id="ARBA00023125"/>
    </source>
</evidence>
<dbReference type="Gene3D" id="1.10.10.10">
    <property type="entry name" value="Winged helix-like DNA-binding domain superfamily/Winged helix DNA-binding domain"/>
    <property type="match status" value="1"/>
</dbReference>
<evidence type="ECO:0000256" key="1">
    <source>
        <dbReference type="ARBA" id="ARBA00023015"/>
    </source>
</evidence>
<evidence type="ECO:0000313" key="6">
    <source>
        <dbReference type="EMBL" id="MFD1051705.1"/>
    </source>
</evidence>
<dbReference type="Pfam" id="PF00196">
    <property type="entry name" value="GerE"/>
    <property type="match status" value="1"/>
</dbReference>
<organism evidence="6 7">
    <name type="scientific">Kibdelosporangium lantanae</name>
    <dbReference type="NCBI Taxonomy" id="1497396"/>
    <lineage>
        <taxon>Bacteria</taxon>
        <taxon>Bacillati</taxon>
        <taxon>Actinomycetota</taxon>
        <taxon>Actinomycetes</taxon>
        <taxon>Pseudonocardiales</taxon>
        <taxon>Pseudonocardiaceae</taxon>
        <taxon>Kibdelosporangium</taxon>
    </lineage>
</organism>
<dbReference type="Proteomes" id="UP001597045">
    <property type="component" value="Unassembled WGS sequence"/>
</dbReference>
<keyword evidence="1" id="KW-0805">Transcription regulation</keyword>
<proteinExistence type="predicted"/>
<dbReference type="SMART" id="SM00421">
    <property type="entry name" value="HTH_LUXR"/>
    <property type="match status" value="1"/>
</dbReference>
<dbReference type="InterPro" id="IPR016032">
    <property type="entry name" value="Sig_transdc_resp-reg_C-effctor"/>
</dbReference>
<keyword evidence="7" id="KW-1185">Reference proteome</keyword>
<comment type="caution">
    <text evidence="6">The sequence shown here is derived from an EMBL/GenBank/DDBJ whole genome shotgun (WGS) entry which is preliminary data.</text>
</comment>